<dbReference type="AlphaFoldDB" id="A0A6H2GZI9"/>
<dbReference type="Gene3D" id="1.10.260.40">
    <property type="entry name" value="lambda repressor-like DNA-binding domains"/>
    <property type="match status" value="1"/>
</dbReference>
<sequence>MCKRCASVIIILIVKEVYALSRRKADAREIIKRDLFKELRLQKNKSQRGMALDFDVSESFIRTIENGRCNPELKFAFRLAKYLGTTVDRLFGDLHE</sequence>
<evidence type="ECO:0000256" key="1">
    <source>
        <dbReference type="ARBA" id="ARBA00023125"/>
    </source>
</evidence>
<dbReference type="CDD" id="cd00093">
    <property type="entry name" value="HTH_XRE"/>
    <property type="match status" value="1"/>
</dbReference>
<dbReference type="SUPFAM" id="SSF47413">
    <property type="entry name" value="lambda repressor-like DNA-binding domains"/>
    <property type="match status" value="1"/>
</dbReference>
<dbReference type="Pfam" id="PF01381">
    <property type="entry name" value="HTH_3"/>
    <property type="match status" value="1"/>
</dbReference>
<feature type="domain" description="HTH cro/C1-type" evidence="2">
    <location>
        <begin position="36"/>
        <end position="90"/>
    </location>
</feature>
<evidence type="ECO:0000313" key="4">
    <source>
        <dbReference type="Proteomes" id="UP000502136"/>
    </source>
</evidence>
<dbReference type="GO" id="GO:0003677">
    <property type="term" value="F:DNA binding"/>
    <property type="evidence" value="ECO:0007669"/>
    <property type="project" value="UniProtKB-KW"/>
</dbReference>
<gene>
    <name evidence="3" type="ORF">HGI30_15100</name>
</gene>
<dbReference type="SMART" id="SM00530">
    <property type="entry name" value="HTH_XRE"/>
    <property type="match status" value="1"/>
</dbReference>
<dbReference type="EMBL" id="CP051428">
    <property type="protein sequence ID" value="QJC52759.1"/>
    <property type="molecule type" value="Genomic_DNA"/>
</dbReference>
<dbReference type="PROSITE" id="PS50943">
    <property type="entry name" value="HTH_CROC1"/>
    <property type="match status" value="1"/>
</dbReference>
<evidence type="ECO:0000259" key="2">
    <source>
        <dbReference type="PROSITE" id="PS50943"/>
    </source>
</evidence>
<name>A0A6H2GZI9_9BACL</name>
<keyword evidence="1" id="KW-0238">DNA-binding</keyword>
<dbReference type="PANTHER" id="PTHR46558:SF4">
    <property type="entry name" value="DNA-BIDING PHAGE PROTEIN"/>
    <property type="match status" value="1"/>
</dbReference>
<dbReference type="InterPro" id="IPR001387">
    <property type="entry name" value="Cro/C1-type_HTH"/>
</dbReference>
<reference evidence="3 4" key="1">
    <citation type="submission" date="2020-04" db="EMBL/GenBank/DDBJ databases">
        <title>Novel Paenibacillus strain UniB2 isolated from commercial digestive syrup.</title>
        <authorList>
            <person name="Thorat V."/>
            <person name="Kirdat K."/>
            <person name="Tiwarekar B."/>
            <person name="Yadav A."/>
        </authorList>
    </citation>
    <scope>NUCLEOTIDE SEQUENCE [LARGE SCALE GENOMIC DNA]</scope>
    <source>
        <strain evidence="3 4">UniB2</strain>
    </source>
</reference>
<keyword evidence="4" id="KW-1185">Reference proteome</keyword>
<organism evidence="3 4">
    <name type="scientific">Paenibacillus albicereus</name>
    <dbReference type="NCBI Taxonomy" id="2726185"/>
    <lineage>
        <taxon>Bacteria</taxon>
        <taxon>Bacillati</taxon>
        <taxon>Bacillota</taxon>
        <taxon>Bacilli</taxon>
        <taxon>Bacillales</taxon>
        <taxon>Paenibacillaceae</taxon>
        <taxon>Paenibacillus</taxon>
    </lineage>
</organism>
<dbReference type="PANTHER" id="PTHR46558">
    <property type="entry name" value="TRACRIPTIONAL REGULATORY PROTEIN-RELATED-RELATED"/>
    <property type="match status" value="1"/>
</dbReference>
<evidence type="ECO:0000313" key="3">
    <source>
        <dbReference type="EMBL" id="QJC52759.1"/>
    </source>
</evidence>
<dbReference type="InterPro" id="IPR010982">
    <property type="entry name" value="Lambda_DNA-bd_dom_sf"/>
</dbReference>
<proteinExistence type="predicted"/>
<protein>
    <submittedName>
        <fullName evidence="3">Helix-turn-helix domain-containing protein</fullName>
    </submittedName>
</protein>
<dbReference type="Proteomes" id="UP000502136">
    <property type="component" value="Chromosome"/>
</dbReference>
<accession>A0A6H2GZI9</accession>
<dbReference type="KEGG" id="palr:HGI30_15100"/>